<protein>
    <submittedName>
        <fullName evidence="2">Uncharacterized protein</fullName>
    </submittedName>
</protein>
<evidence type="ECO:0000313" key="2">
    <source>
        <dbReference type="EMBL" id="AKB56042.1"/>
    </source>
</evidence>
<dbReference type="AlphaFoldDB" id="A0A0E3QYS5"/>
<dbReference type="KEGG" id="mby:MSBRM_3044"/>
<dbReference type="RefSeq" id="WP_048156308.1">
    <property type="nucleotide sequence ID" value="NZ_CP009528.1"/>
</dbReference>
<organism evidence="2 3">
    <name type="scientific">Methanosarcina barkeri MS</name>
    <dbReference type="NCBI Taxonomy" id="1434108"/>
    <lineage>
        <taxon>Archaea</taxon>
        <taxon>Methanobacteriati</taxon>
        <taxon>Methanobacteriota</taxon>
        <taxon>Stenosarchaea group</taxon>
        <taxon>Methanomicrobia</taxon>
        <taxon>Methanosarcinales</taxon>
        <taxon>Methanosarcinaceae</taxon>
        <taxon>Methanosarcina</taxon>
    </lineage>
</organism>
<dbReference type="Pfam" id="PF05727">
    <property type="entry name" value="UPF0228"/>
    <property type="match status" value="1"/>
</dbReference>
<sequence>MSKINRKIAIFIAFLTLVVVSGLLIKMPVNTNTSAPESQVAGIYIQFKDGISEPEVKDILQNINMTLNYSMEYDTNTTDERYYIIVDKDNWDIRREISKGMKEEKKEWITTSPAHVISEGDNYVFTVSEQAVQDKKFLAILDKYNIKVKKFTWCEIHFENPDGSRYVIQEKNAKRIKNELEQNENIFTVDFSYIYPPYDPTTKETVL</sequence>
<reference evidence="2 3" key="1">
    <citation type="submission" date="2014-07" db="EMBL/GenBank/DDBJ databases">
        <title>Methanogenic archaea and the global carbon cycle.</title>
        <authorList>
            <person name="Henriksen J.R."/>
            <person name="Luke J."/>
            <person name="Reinhart S."/>
            <person name="Benedict M.N."/>
            <person name="Youngblut N.D."/>
            <person name="Metcalf M.E."/>
            <person name="Whitaker R.J."/>
            <person name="Metcalf W.W."/>
        </authorList>
    </citation>
    <scope>NUCLEOTIDE SEQUENCE [LARGE SCALE GENOMIC DNA]</scope>
    <source>
        <strain evidence="2 3">MS</strain>
    </source>
</reference>
<gene>
    <name evidence="2" type="ORF">MSBRM_3044</name>
</gene>
<dbReference type="PATRIC" id="fig|1434108.4.peg.3871"/>
<dbReference type="HOGENOM" id="CLU_106567_0_0_2"/>
<dbReference type="EMBL" id="CP009528">
    <property type="protein sequence ID" value="AKB56042.1"/>
    <property type="molecule type" value="Genomic_DNA"/>
</dbReference>
<evidence type="ECO:0000313" key="3">
    <source>
        <dbReference type="Proteomes" id="UP000033033"/>
    </source>
</evidence>
<proteinExistence type="inferred from homology"/>
<evidence type="ECO:0000256" key="1">
    <source>
        <dbReference type="ARBA" id="ARBA00009746"/>
    </source>
</evidence>
<accession>A0A0E3QYS5</accession>
<dbReference type="Proteomes" id="UP000033033">
    <property type="component" value="Chromosome"/>
</dbReference>
<dbReference type="GeneID" id="24846366"/>
<dbReference type="InterPro" id="IPR008887">
    <property type="entry name" value="UPF0228"/>
</dbReference>
<comment type="similarity">
    <text evidence="1">Belongs to the UPF0228 family.</text>
</comment>
<name>A0A0E3QYS5_METBA</name>
<keyword evidence="3" id="KW-1185">Reference proteome</keyword>